<dbReference type="InterPro" id="IPR018378">
    <property type="entry name" value="C-type_lectin_CS"/>
</dbReference>
<gene>
    <name evidence="3" type="ORF">MEDL_39241</name>
</gene>
<evidence type="ECO:0000256" key="1">
    <source>
        <dbReference type="ARBA" id="ARBA00023157"/>
    </source>
</evidence>
<dbReference type="InterPro" id="IPR016186">
    <property type="entry name" value="C-type_lectin-like/link_sf"/>
</dbReference>
<comment type="caution">
    <text evidence="3">The sequence shown here is derived from an EMBL/GenBank/DDBJ whole genome shotgun (WGS) entry which is preliminary data.</text>
</comment>
<dbReference type="Gene3D" id="3.10.100.10">
    <property type="entry name" value="Mannose-Binding Protein A, subunit A"/>
    <property type="match status" value="1"/>
</dbReference>
<evidence type="ECO:0000313" key="3">
    <source>
        <dbReference type="EMBL" id="CAG2226145.1"/>
    </source>
</evidence>
<dbReference type="EMBL" id="CAJPWZ010001874">
    <property type="protein sequence ID" value="CAG2226145.1"/>
    <property type="molecule type" value="Genomic_DNA"/>
</dbReference>
<sequence length="156" mass="17522">MMKKKTSTFTIKSGSTIMASSDTTDVYSRSQSACASMCLLHDKCCVVSFSEESLICRLNTADNCCAATDNATGSSVMTRNQYTLGYWIGGYNFHNDDDMEWVGEPNQVMPFSDMAANQPSNPMTELCMMMWKSWDFQWADHSCGSLLSYVCEFMHH</sequence>
<evidence type="ECO:0000259" key="2">
    <source>
        <dbReference type="PROSITE" id="PS50041"/>
    </source>
</evidence>
<dbReference type="InterPro" id="IPR016187">
    <property type="entry name" value="CTDL_fold"/>
</dbReference>
<organism evidence="3 4">
    <name type="scientific">Mytilus edulis</name>
    <name type="common">Blue mussel</name>
    <dbReference type="NCBI Taxonomy" id="6550"/>
    <lineage>
        <taxon>Eukaryota</taxon>
        <taxon>Metazoa</taxon>
        <taxon>Spiralia</taxon>
        <taxon>Lophotrochozoa</taxon>
        <taxon>Mollusca</taxon>
        <taxon>Bivalvia</taxon>
        <taxon>Autobranchia</taxon>
        <taxon>Pteriomorphia</taxon>
        <taxon>Mytilida</taxon>
        <taxon>Mytiloidea</taxon>
        <taxon>Mytilidae</taxon>
        <taxon>Mytilinae</taxon>
        <taxon>Mytilus</taxon>
    </lineage>
</organism>
<feature type="domain" description="C-type lectin" evidence="2">
    <location>
        <begin position="86"/>
        <end position="152"/>
    </location>
</feature>
<dbReference type="InterPro" id="IPR001304">
    <property type="entry name" value="C-type_lectin-like"/>
</dbReference>
<evidence type="ECO:0000313" key="4">
    <source>
        <dbReference type="Proteomes" id="UP000683360"/>
    </source>
</evidence>
<dbReference type="SUPFAM" id="SSF56436">
    <property type="entry name" value="C-type lectin-like"/>
    <property type="match status" value="1"/>
</dbReference>
<dbReference type="OrthoDB" id="6091698at2759"/>
<proteinExistence type="predicted"/>
<dbReference type="AlphaFoldDB" id="A0A8S3SXH7"/>
<accession>A0A8S3SXH7</accession>
<keyword evidence="1" id="KW-1015">Disulfide bond</keyword>
<dbReference type="Proteomes" id="UP000683360">
    <property type="component" value="Unassembled WGS sequence"/>
</dbReference>
<dbReference type="CDD" id="cd00037">
    <property type="entry name" value="CLECT"/>
    <property type="match status" value="1"/>
</dbReference>
<dbReference type="PROSITE" id="PS50041">
    <property type="entry name" value="C_TYPE_LECTIN_2"/>
    <property type="match status" value="1"/>
</dbReference>
<protein>
    <recommendedName>
        <fullName evidence="2">C-type lectin domain-containing protein</fullName>
    </recommendedName>
</protein>
<reference evidence="3" key="1">
    <citation type="submission" date="2021-03" db="EMBL/GenBank/DDBJ databases">
        <authorList>
            <person name="Bekaert M."/>
        </authorList>
    </citation>
    <scope>NUCLEOTIDE SEQUENCE</scope>
</reference>
<name>A0A8S3SXH7_MYTED</name>
<keyword evidence="4" id="KW-1185">Reference proteome</keyword>
<dbReference type="PROSITE" id="PS00615">
    <property type="entry name" value="C_TYPE_LECTIN_1"/>
    <property type="match status" value="1"/>
</dbReference>